<proteinExistence type="predicted"/>
<feature type="region of interest" description="Disordered" evidence="4">
    <location>
        <begin position="156"/>
        <end position="232"/>
    </location>
</feature>
<evidence type="ECO:0000313" key="6">
    <source>
        <dbReference type="Proteomes" id="UP001500729"/>
    </source>
</evidence>
<protein>
    <recommendedName>
        <fullName evidence="3">Single-stranded DNA-binding protein</fullName>
    </recommendedName>
</protein>
<dbReference type="NCBIfam" id="TIGR00621">
    <property type="entry name" value="ssb"/>
    <property type="match status" value="1"/>
</dbReference>
<dbReference type="InterPro" id="IPR012340">
    <property type="entry name" value="NA-bd_OB-fold"/>
</dbReference>
<dbReference type="Pfam" id="PF00436">
    <property type="entry name" value="SSB"/>
    <property type="match status" value="1"/>
</dbReference>
<dbReference type="Gene3D" id="2.40.50.140">
    <property type="entry name" value="Nucleic acid-binding proteins"/>
    <property type="match status" value="1"/>
</dbReference>
<name>A0ABN1DLM8_SACER</name>
<evidence type="ECO:0000256" key="4">
    <source>
        <dbReference type="SAM" id="MobiDB-lite"/>
    </source>
</evidence>
<dbReference type="InterPro" id="IPR011344">
    <property type="entry name" value="ssDNA-bd"/>
</dbReference>
<dbReference type="InterPro" id="IPR000424">
    <property type="entry name" value="Primosome_PriB/ssb"/>
</dbReference>
<dbReference type="RefSeq" id="WP_009947922.1">
    <property type="nucleotide sequence ID" value="NZ_BAAAGS010000042.1"/>
</dbReference>
<accession>A0ABN1DLM8</accession>
<feature type="compositionally biased region" description="Basic and acidic residues" evidence="4">
    <location>
        <begin position="112"/>
        <end position="125"/>
    </location>
</feature>
<evidence type="ECO:0000256" key="3">
    <source>
        <dbReference type="RuleBase" id="RU000524"/>
    </source>
</evidence>
<evidence type="ECO:0000256" key="1">
    <source>
        <dbReference type="ARBA" id="ARBA00023125"/>
    </source>
</evidence>
<evidence type="ECO:0000256" key="2">
    <source>
        <dbReference type="PROSITE-ProRule" id="PRU00252"/>
    </source>
</evidence>
<keyword evidence="1 2" id="KW-0238">DNA-binding</keyword>
<dbReference type="EMBL" id="BAAAGS010000042">
    <property type="protein sequence ID" value="GAA0546640.1"/>
    <property type="molecule type" value="Genomic_DNA"/>
</dbReference>
<dbReference type="Proteomes" id="UP001500729">
    <property type="component" value="Unassembled WGS sequence"/>
</dbReference>
<dbReference type="CDD" id="cd04496">
    <property type="entry name" value="SSB_OBF"/>
    <property type="match status" value="1"/>
</dbReference>
<keyword evidence="6" id="KW-1185">Reference proteome</keyword>
<dbReference type="SUPFAM" id="SSF50249">
    <property type="entry name" value="Nucleic acid-binding proteins"/>
    <property type="match status" value="1"/>
</dbReference>
<organism evidence="5 6">
    <name type="scientific">Saccharopolyspora erythraea</name>
    <name type="common">Streptomyces erythraeus</name>
    <dbReference type="NCBI Taxonomy" id="1836"/>
    <lineage>
        <taxon>Bacteria</taxon>
        <taxon>Bacillati</taxon>
        <taxon>Actinomycetota</taxon>
        <taxon>Actinomycetes</taxon>
        <taxon>Pseudonocardiales</taxon>
        <taxon>Pseudonocardiaceae</taxon>
        <taxon>Saccharopolyspora</taxon>
    </lineage>
</organism>
<sequence>MFETIVTVVGYVITEPRLRRTPGGNRVTSFRVVSTSRRFDKDSEEWVNGDQVFATVNCWHRLADGVAEEMRKSDPVVVTGRMRTRDYEVGGQWRSAVEIDANAIGLDLARQRRKDDPPGFRHDDPAGWNVGLRHDEPSAVREAELVGVGHGASVAAGQGVSTEASRNRSARASPVPSAGVGRDRAAGGGRADGLAQPVPLGLHGARGMPGARAPGPPPTVFEESADEKRIPA</sequence>
<feature type="region of interest" description="Disordered" evidence="4">
    <location>
        <begin position="112"/>
        <end position="132"/>
    </location>
</feature>
<gene>
    <name evidence="5" type="ORF">GCM10009533_51820</name>
</gene>
<dbReference type="PROSITE" id="PS50935">
    <property type="entry name" value="SSB"/>
    <property type="match status" value="1"/>
</dbReference>
<evidence type="ECO:0000313" key="5">
    <source>
        <dbReference type="EMBL" id="GAA0546640.1"/>
    </source>
</evidence>
<reference evidence="5 6" key="1">
    <citation type="journal article" date="2019" name="Int. J. Syst. Evol. Microbiol.">
        <title>The Global Catalogue of Microorganisms (GCM) 10K type strain sequencing project: providing services to taxonomists for standard genome sequencing and annotation.</title>
        <authorList>
            <consortium name="The Broad Institute Genomics Platform"/>
            <consortium name="The Broad Institute Genome Sequencing Center for Infectious Disease"/>
            <person name="Wu L."/>
            <person name="Ma J."/>
        </authorList>
    </citation>
    <scope>NUCLEOTIDE SEQUENCE [LARGE SCALE GENOMIC DNA]</scope>
    <source>
        <strain evidence="5 6">JCM 10303</strain>
    </source>
</reference>
<comment type="caution">
    <text evidence="5">The sequence shown here is derived from an EMBL/GenBank/DDBJ whole genome shotgun (WGS) entry which is preliminary data.</text>
</comment>